<organism evidence="3 4">
    <name type="scientific">Zophobas morio</name>
    <dbReference type="NCBI Taxonomy" id="2755281"/>
    <lineage>
        <taxon>Eukaryota</taxon>
        <taxon>Metazoa</taxon>
        <taxon>Ecdysozoa</taxon>
        <taxon>Arthropoda</taxon>
        <taxon>Hexapoda</taxon>
        <taxon>Insecta</taxon>
        <taxon>Pterygota</taxon>
        <taxon>Neoptera</taxon>
        <taxon>Endopterygota</taxon>
        <taxon>Coleoptera</taxon>
        <taxon>Polyphaga</taxon>
        <taxon>Cucujiformia</taxon>
        <taxon>Tenebrionidae</taxon>
        <taxon>Zophobas</taxon>
    </lineage>
</organism>
<evidence type="ECO:0000259" key="2">
    <source>
        <dbReference type="SMART" id="SM00394"/>
    </source>
</evidence>
<sequence length="525" mass="58322">MDILLQRHCARYIYVVPEGLRELMNDISREVIRSQPEDMYTFIADYLDALLITRENARVAARFVQYLSEASETIVDLLNRTGMTREVADRTAGIIQEAFRAWTERKGILKEDEDAIVAKIIEDAQVSEAQVQAAAAVIQSAFKMYKKRQQREAQLLSGIIDWRVAARSAIKLYRKSGVSPEETKRAANLIKAAYKGYYTRRAIRLLTETPVEEEPAEDAGSADTSSMASTDTGDRRKSKGVRIDYSSVVPHVDFGDEELISRDFTGSIAETEEEVHKEDVTGKTFGDAEKPEPEKDDTKSRTDDDFIRTILRGLVDSIVGDGDEAVMPIILEEQDSDIDDFVPPPVEESHEPHHYKALSVPQMSQEELDMELQEVEREMIKVRATSQVADKTSLSGEPSEGEPSQPEARPSQAEPRPSQAEPRPSKAGPRPSQAEPRPSKAEPRPSQAESQASQAEPRASQTEPRASQTEPRPSQAEPRSSQVPAVEGEEVTGEPPAQEATEFPKEETTTEPPPEVPAEAEAPEQ</sequence>
<feature type="region of interest" description="Disordered" evidence="1">
    <location>
        <begin position="373"/>
        <end position="525"/>
    </location>
</feature>
<dbReference type="CDD" id="cd12100">
    <property type="entry name" value="DD_CABYR_SP17"/>
    <property type="match status" value="1"/>
</dbReference>
<dbReference type="AlphaFoldDB" id="A0AA38HMY8"/>
<dbReference type="SMART" id="SM00394">
    <property type="entry name" value="RIIa"/>
    <property type="match status" value="1"/>
</dbReference>
<feature type="compositionally biased region" description="Low complexity" evidence="1">
    <location>
        <begin position="393"/>
        <end position="407"/>
    </location>
</feature>
<evidence type="ECO:0000256" key="1">
    <source>
        <dbReference type="SAM" id="MobiDB-lite"/>
    </source>
</evidence>
<evidence type="ECO:0000313" key="4">
    <source>
        <dbReference type="Proteomes" id="UP001168821"/>
    </source>
</evidence>
<dbReference type="PANTHER" id="PTHR10699:SF11">
    <property type="entry name" value="IGLOO, ISOFORM A"/>
    <property type="match status" value="1"/>
</dbReference>
<dbReference type="SUPFAM" id="SSF47391">
    <property type="entry name" value="Dimerization-anchoring domain of cAMP-dependent PK regulatory subunit"/>
    <property type="match status" value="1"/>
</dbReference>
<dbReference type="PROSITE" id="PS50096">
    <property type="entry name" value="IQ"/>
    <property type="match status" value="1"/>
</dbReference>
<feature type="compositionally biased region" description="Polar residues" evidence="1">
    <location>
        <begin position="447"/>
        <end position="483"/>
    </location>
</feature>
<name>A0AA38HMY8_9CUCU</name>
<dbReference type="EMBL" id="JALNTZ010000009">
    <property type="protein sequence ID" value="KAJ3640620.1"/>
    <property type="molecule type" value="Genomic_DNA"/>
</dbReference>
<feature type="region of interest" description="Disordered" evidence="1">
    <location>
        <begin position="209"/>
        <end position="238"/>
    </location>
</feature>
<evidence type="ECO:0000313" key="3">
    <source>
        <dbReference type="EMBL" id="KAJ3640620.1"/>
    </source>
</evidence>
<feature type="compositionally biased region" description="Low complexity" evidence="1">
    <location>
        <begin position="218"/>
        <end position="231"/>
    </location>
</feature>
<dbReference type="InterPro" id="IPR047579">
    <property type="entry name" value="DD_CABYR_SP17"/>
</dbReference>
<dbReference type="PANTHER" id="PTHR10699">
    <property type="entry name" value="NEUROMODULIN"/>
    <property type="match status" value="1"/>
</dbReference>
<dbReference type="Proteomes" id="UP001168821">
    <property type="component" value="Unassembled WGS sequence"/>
</dbReference>
<protein>
    <recommendedName>
        <fullName evidence="2">RIIa domain-containing protein</fullName>
    </recommendedName>
</protein>
<dbReference type="GO" id="GO:0005516">
    <property type="term" value="F:calmodulin binding"/>
    <property type="evidence" value="ECO:0007669"/>
    <property type="project" value="TreeGrafter"/>
</dbReference>
<accession>A0AA38HMY8</accession>
<reference evidence="3" key="1">
    <citation type="journal article" date="2023" name="G3 (Bethesda)">
        <title>Whole genome assemblies of Zophobas morio and Tenebrio molitor.</title>
        <authorList>
            <person name="Kaur S."/>
            <person name="Stinson S.A."/>
            <person name="diCenzo G.C."/>
        </authorList>
    </citation>
    <scope>NUCLEOTIDE SEQUENCE</scope>
    <source>
        <strain evidence="3">QUZm001</strain>
    </source>
</reference>
<gene>
    <name evidence="3" type="ORF">Zmor_027172</name>
</gene>
<dbReference type="Gene3D" id="1.20.890.10">
    <property type="entry name" value="cAMP-dependent protein kinase regulatory subunit, dimerization-anchoring domain"/>
    <property type="match status" value="1"/>
</dbReference>
<feature type="region of interest" description="Disordered" evidence="1">
    <location>
        <begin position="272"/>
        <end position="301"/>
    </location>
</feature>
<feature type="compositionally biased region" description="Basic and acidic residues" evidence="1">
    <location>
        <begin position="274"/>
        <end position="301"/>
    </location>
</feature>
<dbReference type="Gene3D" id="1.20.5.190">
    <property type="match status" value="1"/>
</dbReference>
<comment type="caution">
    <text evidence="3">The sequence shown here is derived from an EMBL/GenBank/DDBJ whole genome shotgun (WGS) entry which is preliminary data.</text>
</comment>
<feature type="domain" description="RIIa" evidence="2">
    <location>
        <begin position="18"/>
        <end position="55"/>
    </location>
</feature>
<keyword evidence="4" id="KW-1185">Reference proteome</keyword>
<proteinExistence type="predicted"/>
<dbReference type="InterPro" id="IPR003117">
    <property type="entry name" value="cAMP_dep_PK_reg_su_I/II_a/b"/>
</dbReference>